<keyword evidence="8" id="KW-1185">Reference proteome</keyword>
<evidence type="ECO:0000313" key="7">
    <source>
        <dbReference type="EMBL" id="CEO88689.1"/>
    </source>
</evidence>
<evidence type="ECO:0000256" key="6">
    <source>
        <dbReference type="SAM" id="Phobius"/>
    </source>
</evidence>
<evidence type="ECO:0000256" key="1">
    <source>
        <dbReference type="ARBA" id="ARBA00004651"/>
    </source>
</evidence>
<gene>
    <name evidence="7" type="ORF">SSCH_240011</name>
</gene>
<dbReference type="AlphaFoldDB" id="A0A0B7MDN9"/>
<proteinExistence type="predicted"/>
<name>A0A0B7MDN9_9FIRM</name>
<dbReference type="Pfam" id="PF03899">
    <property type="entry name" value="ATP-synt_I"/>
    <property type="match status" value="1"/>
</dbReference>
<dbReference type="GO" id="GO:0005886">
    <property type="term" value="C:plasma membrane"/>
    <property type="evidence" value="ECO:0007669"/>
    <property type="project" value="UniProtKB-SubCell"/>
</dbReference>
<feature type="transmembrane region" description="Helical" evidence="6">
    <location>
        <begin position="44"/>
        <end position="64"/>
    </location>
</feature>
<evidence type="ECO:0000256" key="5">
    <source>
        <dbReference type="ARBA" id="ARBA00023136"/>
    </source>
</evidence>
<organism evidence="7 8">
    <name type="scientific">Syntrophaceticus schinkii</name>
    <dbReference type="NCBI Taxonomy" id="499207"/>
    <lineage>
        <taxon>Bacteria</taxon>
        <taxon>Bacillati</taxon>
        <taxon>Bacillota</taxon>
        <taxon>Clostridia</taxon>
        <taxon>Thermoanaerobacterales</taxon>
        <taxon>Thermoanaerobacterales Family III. Incertae Sedis</taxon>
        <taxon>Syntrophaceticus</taxon>
    </lineage>
</organism>
<evidence type="ECO:0000256" key="4">
    <source>
        <dbReference type="ARBA" id="ARBA00022989"/>
    </source>
</evidence>
<dbReference type="OrthoDB" id="9948771at2"/>
<sequence>MLWRFLLIGFLFGTAVSIGNYCYLQWTIKKNEKRPPDEATTAIINCYITRYFINVFALFLAFYFASDMWAIAGTGLGLVVMKNVSMVMEYRESKKHPWKKKKPSKKDSS</sequence>
<accession>A0A0B7MDN9</accession>
<dbReference type="Proteomes" id="UP000046155">
    <property type="component" value="Unassembled WGS sequence"/>
</dbReference>
<feature type="transmembrane region" description="Helical" evidence="6">
    <location>
        <begin position="6"/>
        <end position="24"/>
    </location>
</feature>
<keyword evidence="3 6" id="KW-0812">Transmembrane</keyword>
<dbReference type="InterPro" id="IPR005598">
    <property type="entry name" value="ATP_synth_I"/>
</dbReference>
<evidence type="ECO:0000256" key="2">
    <source>
        <dbReference type="ARBA" id="ARBA00022475"/>
    </source>
</evidence>
<evidence type="ECO:0000313" key="8">
    <source>
        <dbReference type="Proteomes" id="UP000046155"/>
    </source>
</evidence>
<dbReference type="EMBL" id="CDRZ01000157">
    <property type="protein sequence ID" value="CEO88689.1"/>
    <property type="molecule type" value="Genomic_DNA"/>
</dbReference>
<evidence type="ECO:0008006" key="9">
    <source>
        <dbReference type="Google" id="ProtNLM"/>
    </source>
</evidence>
<dbReference type="RefSeq" id="WP_044664794.1">
    <property type="nucleotide sequence ID" value="NZ_CDRZ01000157.1"/>
</dbReference>
<evidence type="ECO:0000256" key="3">
    <source>
        <dbReference type="ARBA" id="ARBA00022692"/>
    </source>
</evidence>
<keyword evidence="2" id="KW-1003">Cell membrane</keyword>
<protein>
    <recommendedName>
        <fullName evidence="9">ATP synthase I chain</fullName>
    </recommendedName>
</protein>
<reference evidence="8" key="1">
    <citation type="submission" date="2015-01" db="EMBL/GenBank/DDBJ databases">
        <authorList>
            <person name="Manzoor Shahid"/>
            <person name="Zubair Saima"/>
        </authorList>
    </citation>
    <scope>NUCLEOTIDE SEQUENCE [LARGE SCALE GENOMIC DNA]</scope>
    <source>
        <strain evidence="8">Sp3</strain>
    </source>
</reference>
<keyword evidence="5 6" id="KW-0472">Membrane</keyword>
<keyword evidence="4 6" id="KW-1133">Transmembrane helix</keyword>
<comment type="subcellular location">
    <subcellularLocation>
        <location evidence="1">Cell membrane</location>
        <topology evidence="1">Multi-pass membrane protein</topology>
    </subcellularLocation>
</comment>